<dbReference type="AlphaFoldDB" id="A0ABD3WJW6"/>
<keyword evidence="1" id="KW-0560">Oxidoreductase</keyword>
<dbReference type="PANTHER" id="PTHR43157:SF31">
    <property type="entry name" value="PHOSPHATIDYLINOSITOL-GLYCAN BIOSYNTHESIS CLASS F PROTEIN"/>
    <property type="match status" value="1"/>
</dbReference>
<accession>A0ABD3WJW6</accession>
<dbReference type="PRINTS" id="PR00081">
    <property type="entry name" value="GDHRDH"/>
</dbReference>
<dbReference type="Pfam" id="PF00106">
    <property type="entry name" value="adh_short"/>
    <property type="match status" value="1"/>
</dbReference>
<feature type="transmembrane region" description="Helical" evidence="2">
    <location>
        <begin position="20"/>
        <end position="37"/>
    </location>
</feature>
<dbReference type="Proteomes" id="UP001634394">
    <property type="component" value="Unassembled WGS sequence"/>
</dbReference>
<dbReference type="Gene3D" id="3.40.50.720">
    <property type="entry name" value="NAD(P)-binding Rossmann-like Domain"/>
    <property type="match status" value="1"/>
</dbReference>
<keyword evidence="4" id="KW-1185">Reference proteome</keyword>
<dbReference type="PANTHER" id="PTHR43157">
    <property type="entry name" value="PHOSPHATIDYLINOSITOL-GLYCAN BIOSYNTHESIS CLASS F PROTEIN-RELATED"/>
    <property type="match status" value="1"/>
</dbReference>
<keyword evidence="2" id="KW-0472">Membrane</keyword>
<feature type="transmembrane region" description="Helical" evidence="2">
    <location>
        <begin position="256"/>
        <end position="273"/>
    </location>
</feature>
<comment type="caution">
    <text evidence="3">The sequence shown here is derived from an EMBL/GenBank/DDBJ whole genome shotgun (WGS) entry which is preliminary data.</text>
</comment>
<evidence type="ECO:0000313" key="3">
    <source>
        <dbReference type="EMBL" id="KAL3873611.1"/>
    </source>
</evidence>
<dbReference type="EMBL" id="JBJQND010000006">
    <property type="protein sequence ID" value="KAL3873611.1"/>
    <property type="molecule type" value="Genomic_DNA"/>
</dbReference>
<sequence>MDTLDLESVLAVLEKSKTLLLSAVAIGLGVVVIRRYCEGGKCLSNRRLDGKTVIVTGANCGLGKETARELAKRGARVILACRDLARAETAAEEIRLTTGNRNVQVYMLDLASLKSVHRFAEEIIKNEDRLDILINNAAVSACPKQNSEEGYELQFAVNHLGHFLLTNLLLNLLKKSAPSRVVTVSALAHVWCKQIHFEDLSLEKNYTPWYAYCHSKLANILFNRELSRRLLGTGVTTYALHPGIINTELMRYRRKGILVLSWYLFCPLTWLLMKSTIQGIQTTIYCAVSEDLEGVSGRYYSDCKEKQPYPQACDDDAAVALWEISEKLTGLSSKLQTTQHNQVE</sequence>
<dbReference type="InterPro" id="IPR002347">
    <property type="entry name" value="SDR_fam"/>
</dbReference>
<keyword evidence="2" id="KW-1133">Transmembrane helix</keyword>
<evidence type="ECO:0000256" key="1">
    <source>
        <dbReference type="ARBA" id="ARBA00023002"/>
    </source>
</evidence>
<protein>
    <recommendedName>
        <fullName evidence="5">Retinol dehydrogenase 11</fullName>
    </recommendedName>
</protein>
<gene>
    <name evidence="3" type="ORF">ACJMK2_036707</name>
</gene>
<organism evidence="3 4">
    <name type="scientific">Sinanodonta woodiana</name>
    <name type="common">Chinese pond mussel</name>
    <name type="synonym">Anodonta woodiana</name>
    <dbReference type="NCBI Taxonomy" id="1069815"/>
    <lineage>
        <taxon>Eukaryota</taxon>
        <taxon>Metazoa</taxon>
        <taxon>Spiralia</taxon>
        <taxon>Lophotrochozoa</taxon>
        <taxon>Mollusca</taxon>
        <taxon>Bivalvia</taxon>
        <taxon>Autobranchia</taxon>
        <taxon>Heteroconchia</taxon>
        <taxon>Palaeoheterodonta</taxon>
        <taxon>Unionida</taxon>
        <taxon>Unionoidea</taxon>
        <taxon>Unionidae</taxon>
        <taxon>Unioninae</taxon>
        <taxon>Sinanodonta</taxon>
    </lineage>
</organism>
<evidence type="ECO:0000313" key="4">
    <source>
        <dbReference type="Proteomes" id="UP001634394"/>
    </source>
</evidence>
<dbReference type="InterPro" id="IPR036291">
    <property type="entry name" value="NAD(P)-bd_dom_sf"/>
</dbReference>
<evidence type="ECO:0008006" key="5">
    <source>
        <dbReference type="Google" id="ProtNLM"/>
    </source>
</evidence>
<name>A0ABD3WJW6_SINWO</name>
<keyword evidence="2" id="KW-0812">Transmembrane</keyword>
<proteinExistence type="predicted"/>
<dbReference type="GO" id="GO:0016491">
    <property type="term" value="F:oxidoreductase activity"/>
    <property type="evidence" value="ECO:0007669"/>
    <property type="project" value="UniProtKB-KW"/>
</dbReference>
<evidence type="ECO:0000256" key="2">
    <source>
        <dbReference type="SAM" id="Phobius"/>
    </source>
</evidence>
<dbReference type="SUPFAM" id="SSF51735">
    <property type="entry name" value="NAD(P)-binding Rossmann-fold domains"/>
    <property type="match status" value="1"/>
</dbReference>
<reference evidence="3 4" key="1">
    <citation type="submission" date="2024-11" db="EMBL/GenBank/DDBJ databases">
        <title>Chromosome-level genome assembly of the freshwater bivalve Anodonta woodiana.</title>
        <authorList>
            <person name="Chen X."/>
        </authorList>
    </citation>
    <scope>NUCLEOTIDE SEQUENCE [LARGE SCALE GENOMIC DNA]</scope>
    <source>
        <strain evidence="3">MN2024</strain>
        <tissue evidence="3">Gills</tissue>
    </source>
</reference>